<dbReference type="Gene3D" id="3.10.180.10">
    <property type="entry name" value="2,3-Dihydroxybiphenyl 1,2-Dioxygenase, domain 1"/>
    <property type="match status" value="1"/>
</dbReference>
<feature type="domain" description="VOC" evidence="1">
    <location>
        <begin position="3"/>
        <end position="123"/>
    </location>
</feature>
<dbReference type="InterPro" id="IPR029068">
    <property type="entry name" value="Glyas_Bleomycin-R_OHBP_Dase"/>
</dbReference>
<evidence type="ECO:0000259" key="1">
    <source>
        <dbReference type="PROSITE" id="PS51819"/>
    </source>
</evidence>
<reference evidence="2" key="1">
    <citation type="journal article" date="2015" name="Nature">
        <title>Complex archaea that bridge the gap between prokaryotes and eukaryotes.</title>
        <authorList>
            <person name="Spang A."/>
            <person name="Saw J.H."/>
            <person name="Jorgensen S.L."/>
            <person name="Zaremba-Niedzwiedzka K."/>
            <person name="Martijn J."/>
            <person name="Lind A.E."/>
            <person name="van Eijk R."/>
            <person name="Schleper C."/>
            <person name="Guy L."/>
            <person name="Ettema T.J."/>
        </authorList>
    </citation>
    <scope>NUCLEOTIDE SEQUENCE</scope>
</reference>
<comment type="caution">
    <text evidence="2">The sequence shown here is derived from an EMBL/GenBank/DDBJ whole genome shotgun (WGS) entry which is preliminary data.</text>
</comment>
<dbReference type="AlphaFoldDB" id="A0A0F9CXH7"/>
<dbReference type="PROSITE" id="PS51819">
    <property type="entry name" value="VOC"/>
    <property type="match status" value="1"/>
</dbReference>
<protein>
    <recommendedName>
        <fullName evidence="1">VOC domain-containing protein</fullName>
    </recommendedName>
</protein>
<dbReference type="CDD" id="cd07247">
    <property type="entry name" value="SgaA_N_like"/>
    <property type="match status" value="1"/>
</dbReference>
<dbReference type="EMBL" id="LAZR01034113">
    <property type="protein sequence ID" value="KKL46221.1"/>
    <property type="molecule type" value="Genomic_DNA"/>
</dbReference>
<proteinExistence type="predicted"/>
<dbReference type="Pfam" id="PF22677">
    <property type="entry name" value="Ble-like_N"/>
    <property type="match status" value="1"/>
</dbReference>
<dbReference type="PANTHER" id="PTHR33993">
    <property type="entry name" value="GLYOXALASE-RELATED"/>
    <property type="match status" value="1"/>
</dbReference>
<dbReference type="InterPro" id="IPR053863">
    <property type="entry name" value="Glyoxy/Ble-like_N"/>
</dbReference>
<dbReference type="SUPFAM" id="SSF54593">
    <property type="entry name" value="Glyoxalase/Bleomycin resistance protein/Dihydroxybiphenyl dioxygenase"/>
    <property type="match status" value="1"/>
</dbReference>
<name>A0A0F9CXH7_9ZZZZ</name>
<accession>A0A0F9CXH7</accession>
<dbReference type="PANTHER" id="PTHR33993:SF2">
    <property type="entry name" value="VOC DOMAIN-CONTAINING PROTEIN"/>
    <property type="match status" value="1"/>
</dbReference>
<gene>
    <name evidence="2" type="ORF">LCGC14_2347730</name>
</gene>
<dbReference type="InterPro" id="IPR037523">
    <property type="entry name" value="VOC_core"/>
</dbReference>
<dbReference type="InterPro" id="IPR052164">
    <property type="entry name" value="Anthracycline_SecMetBiosynth"/>
</dbReference>
<evidence type="ECO:0000313" key="2">
    <source>
        <dbReference type="EMBL" id="KKL46221.1"/>
    </source>
</evidence>
<organism evidence="2">
    <name type="scientific">marine sediment metagenome</name>
    <dbReference type="NCBI Taxonomy" id="412755"/>
    <lineage>
        <taxon>unclassified sequences</taxon>
        <taxon>metagenomes</taxon>
        <taxon>ecological metagenomes</taxon>
    </lineage>
</organism>
<sequence>MNKVTHFEIPFDDQARAQKFYSDVFGWQINKFGDMDYWIAITCKCDENMMPTELGAINGGLLKRDEIGMHPVVVVDVPSIEEHLKKIEAAGGKIVMPTVPVGDFGLYARVADTEGNVIGVWQLLKKDHH</sequence>